<keyword evidence="9" id="KW-1185">Reference proteome</keyword>
<dbReference type="AlphaFoldDB" id="A0A4Y9EJV3"/>
<evidence type="ECO:0000313" key="9">
    <source>
        <dbReference type="Proteomes" id="UP000297737"/>
    </source>
</evidence>
<reference evidence="8 9" key="1">
    <citation type="submission" date="2019-02" db="EMBL/GenBank/DDBJ databases">
        <title>Polymorphobacter sp. isolated from the lake at the Tibet of China.</title>
        <authorList>
            <person name="Li A."/>
        </authorList>
    </citation>
    <scope>NUCLEOTIDE SEQUENCE [LARGE SCALE GENOMIC DNA]</scope>
    <source>
        <strain evidence="8 9">DJ1R-1</strain>
    </source>
</reference>
<evidence type="ECO:0000256" key="4">
    <source>
        <dbReference type="ARBA" id="ARBA00023002"/>
    </source>
</evidence>
<dbReference type="Proteomes" id="UP000297737">
    <property type="component" value="Unassembled WGS sequence"/>
</dbReference>
<evidence type="ECO:0000256" key="3">
    <source>
        <dbReference type="ARBA" id="ARBA00022729"/>
    </source>
</evidence>
<sequence>MTRRHALLALLALLGLFAAIQLVSQWLQPAPAPPQPAFVASAPALIDPRAPTAGPANAAVTIILFSDYACPACRALHPDLQALLARHPDVRIVYRDWPVFGAASRQAARLAIASTRQNRHTAFDEALMRSPGLTEPALRAAATQAGVDWPRLQTDLATHAAEIDALLADTDLHARALGFVGTPMLLVGPYLVTGRVPAARLETLIGQVRKLK</sequence>
<keyword evidence="5" id="KW-1015">Disulfide bond</keyword>
<dbReference type="SUPFAM" id="SSF52833">
    <property type="entry name" value="Thioredoxin-like"/>
    <property type="match status" value="1"/>
</dbReference>
<feature type="domain" description="Thioredoxin" evidence="7">
    <location>
        <begin position="29"/>
        <end position="210"/>
    </location>
</feature>
<keyword evidence="3" id="KW-0732">Signal</keyword>
<dbReference type="Gene3D" id="3.40.30.10">
    <property type="entry name" value="Glutaredoxin"/>
    <property type="match status" value="1"/>
</dbReference>
<comment type="function">
    <text evidence="1">May be required for disulfide bond formation in some proteins.</text>
</comment>
<dbReference type="PANTHER" id="PTHR13887">
    <property type="entry name" value="GLUTATHIONE S-TRANSFERASE KAPPA"/>
    <property type="match status" value="1"/>
</dbReference>
<evidence type="ECO:0000256" key="5">
    <source>
        <dbReference type="ARBA" id="ARBA00023157"/>
    </source>
</evidence>
<keyword evidence="6" id="KW-0676">Redox-active center</keyword>
<dbReference type="EMBL" id="SIHO01000003">
    <property type="protein sequence ID" value="TFU01034.1"/>
    <property type="molecule type" value="Genomic_DNA"/>
</dbReference>
<dbReference type="PROSITE" id="PS51352">
    <property type="entry name" value="THIOREDOXIN_2"/>
    <property type="match status" value="1"/>
</dbReference>
<dbReference type="Pfam" id="PF13462">
    <property type="entry name" value="Thioredoxin_4"/>
    <property type="match status" value="1"/>
</dbReference>
<evidence type="ECO:0000259" key="7">
    <source>
        <dbReference type="PROSITE" id="PS51352"/>
    </source>
</evidence>
<proteinExistence type="inferred from homology"/>
<name>A0A4Y9EJV3_9SPHN</name>
<dbReference type="InterPro" id="IPR013766">
    <property type="entry name" value="Thioredoxin_domain"/>
</dbReference>
<evidence type="ECO:0000256" key="2">
    <source>
        <dbReference type="ARBA" id="ARBA00005791"/>
    </source>
</evidence>
<protein>
    <submittedName>
        <fullName evidence="8">DsbA family protein</fullName>
    </submittedName>
</protein>
<dbReference type="InterPro" id="IPR012336">
    <property type="entry name" value="Thioredoxin-like_fold"/>
</dbReference>
<dbReference type="GO" id="GO:0016491">
    <property type="term" value="F:oxidoreductase activity"/>
    <property type="evidence" value="ECO:0007669"/>
    <property type="project" value="UniProtKB-KW"/>
</dbReference>
<accession>A0A4Y9EJV3</accession>
<organism evidence="8 9">
    <name type="scientific">Glacieibacterium arshaanense</name>
    <dbReference type="NCBI Taxonomy" id="2511025"/>
    <lineage>
        <taxon>Bacteria</taxon>
        <taxon>Pseudomonadati</taxon>
        <taxon>Pseudomonadota</taxon>
        <taxon>Alphaproteobacteria</taxon>
        <taxon>Sphingomonadales</taxon>
        <taxon>Sphingosinicellaceae</taxon>
        <taxon>Glacieibacterium</taxon>
    </lineage>
</organism>
<gene>
    <name evidence="8" type="ORF">EUV02_12000</name>
</gene>
<evidence type="ECO:0000313" key="8">
    <source>
        <dbReference type="EMBL" id="TFU01034.1"/>
    </source>
</evidence>
<comment type="similarity">
    <text evidence="2">Belongs to the thioredoxin family. DsbA subfamily.</text>
</comment>
<evidence type="ECO:0000256" key="6">
    <source>
        <dbReference type="ARBA" id="ARBA00023284"/>
    </source>
</evidence>
<evidence type="ECO:0000256" key="1">
    <source>
        <dbReference type="ARBA" id="ARBA00003565"/>
    </source>
</evidence>
<dbReference type="InterPro" id="IPR036249">
    <property type="entry name" value="Thioredoxin-like_sf"/>
</dbReference>
<dbReference type="OrthoDB" id="9780147at2"/>
<keyword evidence="4" id="KW-0560">Oxidoreductase</keyword>
<dbReference type="RefSeq" id="WP_135246538.1">
    <property type="nucleotide sequence ID" value="NZ_SIHO01000003.1"/>
</dbReference>
<comment type="caution">
    <text evidence="8">The sequence shown here is derived from an EMBL/GenBank/DDBJ whole genome shotgun (WGS) entry which is preliminary data.</text>
</comment>
<dbReference type="PANTHER" id="PTHR13887:SF14">
    <property type="entry name" value="DISULFIDE BOND FORMATION PROTEIN D"/>
    <property type="match status" value="1"/>
</dbReference>